<name>A0A426FLR0_9BURK</name>
<evidence type="ECO:0000259" key="2">
    <source>
        <dbReference type="Pfam" id="PF03099"/>
    </source>
</evidence>
<dbReference type="PANTHER" id="PTHR12835:SF5">
    <property type="entry name" value="BIOTIN--PROTEIN LIGASE"/>
    <property type="match status" value="1"/>
</dbReference>
<dbReference type="InterPro" id="IPR045864">
    <property type="entry name" value="aa-tRNA-synth_II/BPL/LPL"/>
</dbReference>
<keyword evidence="3" id="KW-0436">Ligase</keyword>
<comment type="caution">
    <text evidence="3">The sequence shown here is derived from an EMBL/GenBank/DDBJ whole genome shotgun (WGS) entry which is preliminary data.</text>
</comment>
<evidence type="ECO:0000313" key="3">
    <source>
        <dbReference type="EMBL" id="RRN43633.1"/>
    </source>
</evidence>
<sequence>MDTRWQDEYAGGRQDGHLWVEWVDSIGSTNQTLMQREVLVPEGDTAPDAAGNPRGPVAVWLMAGEQTQGRGRRGKVWCSRPGQAMTASFGCELAAGQLMSPGLVPLVAGIVVAEFLGMLGALVKIKWPNDLCLLQDDPARPLVKVGGILCEMRSRSTGSRLVIGCGLNLFGLPGGLDADQPVGAVFGHGSTGRADAGDGPDSRLHDPASRLAGTDAGPDDALLARVMLGVGQALLGGVEQLVTSGFEPFMSRWQQLDVLAGRPVRVHHADGSRDAVALGIDAAGGLQVRYEDGAGAESLATLTAEQVSIRPRG</sequence>
<feature type="region of interest" description="Disordered" evidence="1">
    <location>
        <begin position="188"/>
        <end position="211"/>
    </location>
</feature>
<accession>A0A426FLR0</accession>
<feature type="domain" description="BPL/LPL catalytic" evidence="2">
    <location>
        <begin position="63"/>
        <end position="168"/>
    </location>
</feature>
<dbReference type="RefSeq" id="WP_125095838.1">
    <property type="nucleotide sequence ID" value="NZ_RRUE01000002.1"/>
</dbReference>
<proteinExistence type="predicted"/>
<dbReference type="Pfam" id="PF03099">
    <property type="entry name" value="BPL_LplA_LipB"/>
    <property type="match status" value="1"/>
</dbReference>
<dbReference type="AlphaFoldDB" id="A0A426FLR0"/>
<dbReference type="GO" id="GO:0005737">
    <property type="term" value="C:cytoplasm"/>
    <property type="evidence" value="ECO:0007669"/>
    <property type="project" value="TreeGrafter"/>
</dbReference>
<gene>
    <name evidence="3" type="ORF">EHV23_09355</name>
</gene>
<dbReference type="InterPro" id="IPR004143">
    <property type="entry name" value="BPL_LPL_catalytic"/>
</dbReference>
<dbReference type="OrthoDB" id="9807064at2"/>
<dbReference type="SUPFAM" id="SSF55681">
    <property type="entry name" value="Class II aaRS and biotin synthetases"/>
    <property type="match status" value="1"/>
</dbReference>
<organism evidence="3 4">
    <name type="scientific">Lautropia dentalis</name>
    <dbReference type="NCBI Taxonomy" id="2490857"/>
    <lineage>
        <taxon>Bacteria</taxon>
        <taxon>Pseudomonadati</taxon>
        <taxon>Pseudomonadota</taxon>
        <taxon>Betaproteobacteria</taxon>
        <taxon>Burkholderiales</taxon>
        <taxon>Burkholderiaceae</taxon>
        <taxon>Lautropia</taxon>
    </lineage>
</organism>
<dbReference type="GO" id="GO:0004077">
    <property type="term" value="F:biotin--[biotin carboxyl-carrier protein] ligase activity"/>
    <property type="evidence" value="ECO:0007669"/>
    <property type="project" value="TreeGrafter"/>
</dbReference>
<dbReference type="Gene3D" id="3.30.930.10">
    <property type="entry name" value="Bira Bifunctional Protein, Domain 2"/>
    <property type="match status" value="1"/>
</dbReference>
<reference evidence="3 4" key="1">
    <citation type="submission" date="2018-11" db="EMBL/GenBank/DDBJ databases">
        <title>Genome sequencing of Lautropia sp. KCOM 2505 (= ChDC F240).</title>
        <authorList>
            <person name="Kook J.-K."/>
            <person name="Park S.-N."/>
            <person name="Lim Y.K."/>
        </authorList>
    </citation>
    <scope>NUCLEOTIDE SEQUENCE [LARGE SCALE GENOMIC DNA]</scope>
    <source>
        <strain evidence="3 4">KCOM 2505</strain>
    </source>
</reference>
<dbReference type="Proteomes" id="UP000270261">
    <property type="component" value="Unassembled WGS sequence"/>
</dbReference>
<dbReference type="PANTHER" id="PTHR12835">
    <property type="entry name" value="BIOTIN PROTEIN LIGASE"/>
    <property type="match status" value="1"/>
</dbReference>
<evidence type="ECO:0000313" key="4">
    <source>
        <dbReference type="Proteomes" id="UP000270261"/>
    </source>
</evidence>
<dbReference type="Gene3D" id="2.30.30.100">
    <property type="match status" value="1"/>
</dbReference>
<dbReference type="EMBL" id="RRUE01000002">
    <property type="protein sequence ID" value="RRN43633.1"/>
    <property type="molecule type" value="Genomic_DNA"/>
</dbReference>
<keyword evidence="4" id="KW-1185">Reference proteome</keyword>
<protein>
    <submittedName>
        <fullName evidence="3">Biotin--[acetyl-CoA-carboxylase] ligase</fullName>
    </submittedName>
</protein>
<evidence type="ECO:0000256" key="1">
    <source>
        <dbReference type="SAM" id="MobiDB-lite"/>
    </source>
</evidence>